<dbReference type="CDD" id="cd05911">
    <property type="entry name" value="Firefly_Luc_like"/>
    <property type="match status" value="1"/>
</dbReference>
<comment type="pathway">
    <text evidence="1">Siderophore biosynthesis.</text>
</comment>
<gene>
    <name evidence="8" type="ORF">K452DRAFT_319490</name>
</gene>
<accession>A0A6A6B8L4</accession>
<dbReference type="Pfam" id="PF00501">
    <property type="entry name" value="AMP-binding"/>
    <property type="match status" value="1"/>
</dbReference>
<evidence type="ECO:0000256" key="2">
    <source>
        <dbReference type="ARBA" id="ARBA00006432"/>
    </source>
</evidence>
<dbReference type="InterPro" id="IPR000873">
    <property type="entry name" value="AMP-dep_synth/lig_dom"/>
</dbReference>
<protein>
    <recommendedName>
        <fullName evidence="10">4-coumarate-CoA ligase</fullName>
    </recommendedName>
</protein>
<dbReference type="OrthoDB" id="6509636at2759"/>
<feature type="domain" description="AMP-binding enzyme C-terminal" evidence="7">
    <location>
        <begin position="465"/>
        <end position="540"/>
    </location>
</feature>
<organism evidence="8 9">
    <name type="scientific">Aplosporella prunicola CBS 121167</name>
    <dbReference type="NCBI Taxonomy" id="1176127"/>
    <lineage>
        <taxon>Eukaryota</taxon>
        <taxon>Fungi</taxon>
        <taxon>Dikarya</taxon>
        <taxon>Ascomycota</taxon>
        <taxon>Pezizomycotina</taxon>
        <taxon>Dothideomycetes</taxon>
        <taxon>Dothideomycetes incertae sedis</taxon>
        <taxon>Botryosphaeriales</taxon>
        <taxon>Aplosporellaceae</taxon>
        <taxon>Aplosporella</taxon>
    </lineage>
</organism>
<dbReference type="Proteomes" id="UP000799438">
    <property type="component" value="Unassembled WGS sequence"/>
</dbReference>
<keyword evidence="3" id="KW-0547">Nucleotide-binding</keyword>
<keyword evidence="5" id="KW-1133">Transmembrane helix</keyword>
<keyword evidence="4" id="KW-0067">ATP-binding</keyword>
<evidence type="ECO:0000256" key="1">
    <source>
        <dbReference type="ARBA" id="ARBA00004924"/>
    </source>
</evidence>
<dbReference type="InterPro" id="IPR020845">
    <property type="entry name" value="AMP-binding_CS"/>
</dbReference>
<evidence type="ECO:0000259" key="6">
    <source>
        <dbReference type="Pfam" id="PF00501"/>
    </source>
</evidence>
<dbReference type="PROSITE" id="PS00455">
    <property type="entry name" value="AMP_BINDING"/>
    <property type="match status" value="1"/>
</dbReference>
<proteinExistence type="inferred from homology"/>
<name>A0A6A6B8L4_9PEZI</name>
<feature type="transmembrane region" description="Helical" evidence="5">
    <location>
        <begin position="72"/>
        <end position="96"/>
    </location>
</feature>
<keyword evidence="5" id="KW-0812">Transmembrane</keyword>
<dbReference type="GO" id="GO:0016405">
    <property type="term" value="F:CoA-ligase activity"/>
    <property type="evidence" value="ECO:0007669"/>
    <property type="project" value="TreeGrafter"/>
</dbReference>
<reference evidence="8" key="1">
    <citation type="journal article" date="2020" name="Stud. Mycol.">
        <title>101 Dothideomycetes genomes: a test case for predicting lifestyles and emergence of pathogens.</title>
        <authorList>
            <person name="Haridas S."/>
            <person name="Albert R."/>
            <person name="Binder M."/>
            <person name="Bloem J."/>
            <person name="Labutti K."/>
            <person name="Salamov A."/>
            <person name="Andreopoulos B."/>
            <person name="Baker S."/>
            <person name="Barry K."/>
            <person name="Bills G."/>
            <person name="Bluhm B."/>
            <person name="Cannon C."/>
            <person name="Castanera R."/>
            <person name="Culley D."/>
            <person name="Daum C."/>
            <person name="Ezra D."/>
            <person name="Gonzalez J."/>
            <person name="Henrissat B."/>
            <person name="Kuo A."/>
            <person name="Liang C."/>
            <person name="Lipzen A."/>
            <person name="Lutzoni F."/>
            <person name="Magnuson J."/>
            <person name="Mondo S."/>
            <person name="Nolan M."/>
            <person name="Ohm R."/>
            <person name="Pangilinan J."/>
            <person name="Park H.-J."/>
            <person name="Ramirez L."/>
            <person name="Alfaro M."/>
            <person name="Sun H."/>
            <person name="Tritt A."/>
            <person name="Yoshinaga Y."/>
            <person name="Zwiers L.-H."/>
            <person name="Turgeon B."/>
            <person name="Goodwin S."/>
            <person name="Spatafora J."/>
            <person name="Crous P."/>
            <person name="Grigoriev I."/>
        </authorList>
    </citation>
    <scope>NUCLEOTIDE SEQUENCE</scope>
    <source>
        <strain evidence="8">CBS 121167</strain>
    </source>
</reference>
<keyword evidence="9" id="KW-1185">Reference proteome</keyword>
<sequence>MPVQSRWRCQIPDVDLPTYVFQSPTTPLATKPAIIDAAKPDAYHLTFTSYRLWAQRLAAGLQRAGLQPGDRVLLFSGNTIFFPVVVLGVIMAGGVFTGANPSYVPRELAYQLQDSGARFLICAEASLETGLEAARSVGLAEDSVFVFDAGGYATMDGTGKAAAGGRVRHWSALLAGEEEGRSFAWERLTTRAQLDRTIALNYSSGTTGVPKGVEITHRNYVANTEQTMHVWRLDVNYETKTKREKLLCFLPLYHAMGQTIFCVAAPMRQIPVYLMQKFDFIKMLEYTHKFRITDLTLVPPVVVAMAKHPATKQFDLSCVERVVSGAAPLSREVCAELEKLWPEGQVNIKQGWGMTEATCTVTGYHPNAYSDSHSVGELAPNCEAMIVDDNGQELPREEAGELWIRAPNIMKGYWRKPGPTAETLTADGWLKTGDIARINKAGFFFIVDRKKELIKVKGNQVAPAELEFLLLEHPGIADVAVIGVTIKGEELPRAYVVRKEGRSVTADEVHEFLNKKVSRTKRLVGGIRFCDVIPKNPSGKILRKALKEQAQKEIAEEERPRAKL</sequence>
<dbReference type="GO" id="GO:0005524">
    <property type="term" value="F:ATP binding"/>
    <property type="evidence" value="ECO:0007669"/>
    <property type="project" value="UniProtKB-KW"/>
</dbReference>
<evidence type="ECO:0000256" key="5">
    <source>
        <dbReference type="SAM" id="Phobius"/>
    </source>
</evidence>
<evidence type="ECO:0000259" key="7">
    <source>
        <dbReference type="Pfam" id="PF13193"/>
    </source>
</evidence>
<comment type="similarity">
    <text evidence="2">Belongs to the ATP-dependent AMP-binding enzyme family.</text>
</comment>
<dbReference type="Pfam" id="PF13193">
    <property type="entry name" value="AMP-binding_C"/>
    <property type="match status" value="1"/>
</dbReference>
<dbReference type="FunFam" id="3.40.50.12780:FF:000003">
    <property type="entry name" value="Long-chain-fatty-acid--CoA ligase FadD"/>
    <property type="match status" value="1"/>
</dbReference>
<evidence type="ECO:0000313" key="9">
    <source>
        <dbReference type="Proteomes" id="UP000799438"/>
    </source>
</evidence>
<dbReference type="PANTHER" id="PTHR24096:SF424">
    <property type="entry name" value="ACETYL-COA SYNTHETASE-LIKE PROTEIN-RELATED"/>
    <property type="match status" value="1"/>
</dbReference>
<dbReference type="EMBL" id="ML995489">
    <property type="protein sequence ID" value="KAF2140572.1"/>
    <property type="molecule type" value="Genomic_DNA"/>
</dbReference>
<dbReference type="Gene3D" id="2.30.38.10">
    <property type="entry name" value="Luciferase, Domain 3"/>
    <property type="match status" value="1"/>
</dbReference>
<evidence type="ECO:0008006" key="10">
    <source>
        <dbReference type="Google" id="ProtNLM"/>
    </source>
</evidence>
<dbReference type="GeneID" id="54301735"/>
<dbReference type="PANTHER" id="PTHR24096">
    <property type="entry name" value="LONG-CHAIN-FATTY-ACID--COA LIGASE"/>
    <property type="match status" value="1"/>
</dbReference>
<dbReference type="RefSeq" id="XP_033396285.1">
    <property type="nucleotide sequence ID" value="XM_033544239.1"/>
</dbReference>
<dbReference type="Gene3D" id="3.30.300.30">
    <property type="match status" value="1"/>
</dbReference>
<evidence type="ECO:0000313" key="8">
    <source>
        <dbReference type="EMBL" id="KAF2140572.1"/>
    </source>
</evidence>
<dbReference type="InterPro" id="IPR045851">
    <property type="entry name" value="AMP-bd_C_sf"/>
</dbReference>
<evidence type="ECO:0000256" key="3">
    <source>
        <dbReference type="ARBA" id="ARBA00022741"/>
    </source>
</evidence>
<dbReference type="Gene3D" id="3.40.50.980">
    <property type="match status" value="2"/>
</dbReference>
<dbReference type="FunFam" id="3.30.300.30:FF:000007">
    <property type="entry name" value="4-coumarate--CoA ligase 2"/>
    <property type="match status" value="1"/>
</dbReference>
<keyword evidence="5" id="KW-0472">Membrane</keyword>
<feature type="domain" description="AMP-dependent synthetase/ligase" evidence="6">
    <location>
        <begin position="30"/>
        <end position="414"/>
    </location>
</feature>
<dbReference type="InterPro" id="IPR025110">
    <property type="entry name" value="AMP-bd_C"/>
</dbReference>
<dbReference type="AlphaFoldDB" id="A0A6A6B8L4"/>
<dbReference type="SUPFAM" id="SSF56801">
    <property type="entry name" value="Acetyl-CoA synthetase-like"/>
    <property type="match status" value="1"/>
</dbReference>
<evidence type="ECO:0000256" key="4">
    <source>
        <dbReference type="ARBA" id="ARBA00022840"/>
    </source>
</evidence>